<dbReference type="Gene3D" id="3.40.50.720">
    <property type="entry name" value="NAD(P)-binding Rossmann-like Domain"/>
    <property type="match status" value="1"/>
</dbReference>
<dbReference type="EMBL" id="JABXWP010000009">
    <property type="protein sequence ID" value="NVO88374.1"/>
    <property type="molecule type" value="Genomic_DNA"/>
</dbReference>
<name>A0A7Y7UIT8_LACRH</name>
<dbReference type="RefSeq" id="WP_176818087.1">
    <property type="nucleotide sequence ID" value="NZ_JABXWP010000009.1"/>
</dbReference>
<dbReference type="Proteomes" id="UP000542889">
    <property type="component" value="Unassembled WGS sequence"/>
</dbReference>
<dbReference type="SUPFAM" id="SSF51735">
    <property type="entry name" value="NAD(P)-binding Rossmann-fold domains"/>
    <property type="match status" value="1"/>
</dbReference>
<organism evidence="2 3">
    <name type="scientific">Lacticaseibacillus rhamnosus</name>
    <name type="common">Lactobacillus rhamnosus</name>
    <dbReference type="NCBI Taxonomy" id="47715"/>
    <lineage>
        <taxon>Bacteria</taxon>
        <taxon>Bacillati</taxon>
        <taxon>Bacillota</taxon>
        <taxon>Bacilli</taxon>
        <taxon>Lactobacillales</taxon>
        <taxon>Lactobacillaceae</taxon>
        <taxon>Lacticaseibacillus</taxon>
    </lineage>
</organism>
<evidence type="ECO:0000313" key="2">
    <source>
        <dbReference type="EMBL" id="NVO88374.1"/>
    </source>
</evidence>
<dbReference type="PANTHER" id="PTHR43245">
    <property type="entry name" value="BIFUNCTIONAL POLYMYXIN RESISTANCE PROTEIN ARNA"/>
    <property type="match status" value="1"/>
</dbReference>
<protein>
    <submittedName>
        <fullName evidence="2">NAD-dependent epimerase/dehydratase family protein</fullName>
    </submittedName>
</protein>
<proteinExistence type="predicted"/>
<gene>
    <name evidence="2" type="ORF">HWN39_07630</name>
</gene>
<dbReference type="InterPro" id="IPR036291">
    <property type="entry name" value="NAD(P)-bd_dom_sf"/>
</dbReference>
<accession>A0A7Y7UIT8</accession>
<feature type="domain" description="NAD-dependent epimerase/dehydratase" evidence="1">
    <location>
        <begin position="4"/>
        <end position="212"/>
    </location>
</feature>
<dbReference type="InterPro" id="IPR050177">
    <property type="entry name" value="Lipid_A_modif_metabolic_enz"/>
</dbReference>
<dbReference type="Pfam" id="PF01370">
    <property type="entry name" value="Epimerase"/>
    <property type="match status" value="1"/>
</dbReference>
<comment type="caution">
    <text evidence="2">The sequence shown here is derived from an EMBL/GenBank/DDBJ whole genome shotgun (WGS) entry which is preliminary data.</text>
</comment>
<sequence>MQTILGSNGPIGQELAKELARNYTRDIRLVSRHPRKVNQTDQLVAADLMNFDATSRVVAGSDIVYFTAGLPNDAGIWERQFPVMTANVIKACEINHSKLVFFDNSYMYAKNNQVQTENSPFLPKGRKSQVRAKMAEMIIQEINSGNLTAVICRAPEFYGPNKTKSVTNTLIFNNLLAGKTVKIPLNDQTLRTLIWTPDASRAMALIGNTPDAYNQTWHLPTADSITYRQLIQLCQKITGQKIRKRVIPAWAFKLAGFFNKNARELQELLPRYAVDNIFSSDKFKKRFPDFRVTSFEEGIKYWAIKEHINN</sequence>
<dbReference type="InterPro" id="IPR001509">
    <property type="entry name" value="Epimerase_deHydtase"/>
</dbReference>
<reference evidence="2 3" key="1">
    <citation type="submission" date="2020-06" db="EMBL/GenBank/DDBJ databases">
        <title>Lactobacillus rhamnosus QC,genome.</title>
        <authorList>
            <person name="Yi H."/>
            <person name="Jin M."/>
        </authorList>
    </citation>
    <scope>NUCLEOTIDE SEQUENCE [LARGE SCALE GENOMIC DNA]</scope>
    <source>
        <strain evidence="2 3">QC</strain>
    </source>
</reference>
<evidence type="ECO:0000259" key="1">
    <source>
        <dbReference type="Pfam" id="PF01370"/>
    </source>
</evidence>
<evidence type="ECO:0000313" key="3">
    <source>
        <dbReference type="Proteomes" id="UP000542889"/>
    </source>
</evidence>
<dbReference type="PANTHER" id="PTHR43245:SF13">
    <property type="entry name" value="UDP-D-APIOSE_UDP-D-XYLOSE SYNTHASE 2"/>
    <property type="match status" value="1"/>
</dbReference>
<dbReference type="AlphaFoldDB" id="A0A7Y7UIT8"/>